<dbReference type="Bgee" id="ENSELUG00000002588">
    <property type="expression patterns" value="Expressed in camera-type eye and 14 other cell types or tissues"/>
</dbReference>
<keyword evidence="3" id="KW-1185">Reference proteome</keyword>
<dbReference type="RefSeq" id="XP_034153220.1">
    <property type="nucleotide sequence ID" value="XM_034297329.1"/>
</dbReference>
<dbReference type="PANTHER" id="PTHR22444:SF1">
    <property type="entry name" value="GLUTAMATE-RICH PROTEIN 1"/>
    <property type="match status" value="1"/>
</dbReference>
<reference evidence="3" key="1">
    <citation type="journal article" date="2014" name="PLoS ONE">
        <title>The genome and linkage map of the northern pike (Esox lucius): conserved synteny revealed between the salmonid sister group and the Neoteleostei.</title>
        <authorList>
            <person name="Rondeau E.B."/>
            <person name="Minkley D.R."/>
            <person name="Leong J.S."/>
            <person name="Messmer A.M."/>
            <person name="Jantzen J.R."/>
            <person name="von Schalburg K.R."/>
            <person name="Lemon C."/>
            <person name="Bird N.H."/>
            <person name="Koop B.F."/>
        </authorList>
    </citation>
    <scope>NUCLEOTIDE SEQUENCE</scope>
</reference>
<dbReference type="PANTHER" id="PTHR22444">
    <property type="entry name" value="GLUTAMATE-RICH PROTEIN 1"/>
    <property type="match status" value="1"/>
</dbReference>
<dbReference type="OrthoDB" id="6151351at2759"/>
<name>A0A3P8ZD80_ESOLU</name>
<evidence type="ECO:0000256" key="1">
    <source>
        <dbReference type="SAM" id="MobiDB-lite"/>
    </source>
</evidence>
<feature type="compositionally biased region" description="Polar residues" evidence="1">
    <location>
        <begin position="89"/>
        <end position="98"/>
    </location>
</feature>
<dbReference type="OMA" id="YWITEIL"/>
<evidence type="ECO:0000313" key="2">
    <source>
        <dbReference type="Ensembl" id="ENSELUP00000026625.2"/>
    </source>
</evidence>
<feature type="region of interest" description="Disordered" evidence="1">
    <location>
        <begin position="1"/>
        <end position="37"/>
    </location>
</feature>
<dbReference type="RefSeq" id="XP_019909714.2">
    <property type="nucleotide sequence ID" value="XM_020054155.3"/>
</dbReference>
<accession>A0A3P8ZD80</accession>
<feature type="compositionally biased region" description="Basic and acidic residues" evidence="1">
    <location>
        <begin position="1"/>
        <end position="10"/>
    </location>
</feature>
<reference evidence="2" key="2">
    <citation type="submission" date="2020-02" db="EMBL/GenBank/DDBJ databases">
        <title>Esox lucius (northern pike) genome, fEsoLuc1, primary haplotype.</title>
        <authorList>
            <person name="Myers G."/>
            <person name="Karagic N."/>
            <person name="Meyer A."/>
            <person name="Pippel M."/>
            <person name="Reichard M."/>
            <person name="Winkler S."/>
            <person name="Tracey A."/>
            <person name="Sims Y."/>
            <person name="Howe K."/>
            <person name="Rhie A."/>
            <person name="Formenti G."/>
            <person name="Durbin R."/>
            <person name="Fedrigo O."/>
            <person name="Jarvis E.D."/>
        </authorList>
    </citation>
    <scope>NUCLEOTIDE SEQUENCE [LARGE SCALE GENOMIC DNA]</scope>
</reference>
<feature type="region of interest" description="Disordered" evidence="1">
    <location>
        <begin position="50"/>
        <end position="181"/>
    </location>
</feature>
<dbReference type="GeneID" id="105015768"/>
<sequence length="338" mass="36913">MSEAHRKEVFQSKVLQRLYPSSSKPEEEPSPPPPEIIQKFPVKQQVVLQEEGPVTGDVGITASSTEPHRRVYTVLASPAEYKTGAGGSVTLSQPSGINTEEDPADQSAQESNEDGDEGQRQPWRRRRRKRRGTTAPGGGPVTGGVGQAPDSNCGGQSKAPPPTESDGEWLSKNKRRKLKKKRHKEKLLSLGLLPRATSLEFTYQRGVCGEGEEVAVEVEETRQKRAAEVIDFLRTTNDIYVSDSDRLCVSSEALEGLLTSLSNGTVPPAGLAQLHSLKSLVQKRDTAALARALQELQNSSDVSPDEATAIVSLLQYWITEILPMQRDRKTSQPVTQPS</sequence>
<protein>
    <submittedName>
        <fullName evidence="2">Glutamate rich 1</fullName>
    </submittedName>
</protein>
<dbReference type="InterPro" id="IPR026719">
    <property type="entry name" value="ERICH1"/>
</dbReference>
<proteinExistence type="predicted"/>
<dbReference type="AlphaFoldDB" id="A0A3P8ZD80"/>
<dbReference type="Ensembl" id="ENSELUT00000018037.3">
    <property type="protein sequence ID" value="ENSELUP00000026625.2"/>
    <property type="gene ID" value="ENSELUG00000042299.1"/>
</dbReference>
<dbReference type="Proteomes" id="UP000265140">
    <property type="component" value="Chromosome 15"/>
</dbReference>
<reference evidence="2" key="4">
    <citation type="submission" date="2025-09" db="UniProtKB">
        <authorList>
            <consortium name="Ensembl"/>
        </authorList>
    </citation>
    <scope>IDENTIFICATION</scope>
</reference>
<feature type="compositionally biased region" description="Basic residues" evidence="1">
    <location>
        <begin position="172"/>
        <end position="181"/>
    </location>
</feature>
<organism evidence="2 3">
    <name type="scientific">Esox lucius</name>
    <name type="common">Northern pike</name>
    <dbReference type="NCBI Taxonomy" id="8010"/>
    <lineage>
        <taxon>Eukaryota</taxon>
        <taxon>Metazoa</taxon>
        <taxon>Chordata</taxon>
        <taxon>Craniata</taxon>
        <taxon>Vertebrata</taxon>
        <taxon>Euteleostomi</taxon>
        <taxon>Actinopterygii</taxon>
        <taxon>Neopterygii</taxon>
        <taxon>Teleostei</taxon>
        <taxon>Protacanthopterygii</taxon>
        <taxon>Esociformes</taxon>
        <taxon>Esocidae</taxon>
        <taxon>Esox</taxon>
    </lineage>
</organism>
<evidence type="ECO:0000313" key="3">
    <source>
        <dbReference type="Proteomes" id="UP000265140"/>
    </source>
</evidence>
<reference evidence="2" key="3">
    <citation type="submission" date="2025-08" db="UniProtKB">
        <authorList>
            <consortium name="Ensembl"/>
        </authorList>
    </citation>
    <scope>IDENTIFICATION</scope>
</reference>
<dbReference type="GeneTree" id="ENSGT00390000005606"/>
<feature type="compositionally biased region" description="Basic residues" evidence="1">
    <location>
        <begin position="122"/>
        <end position="132"/>
    </location>
</feature>
<feature type="compositionally biased region" description="Gly residues" evidence="1">
    <location>
        <begin position="135"/>
        <end position="146"/>
    </location>
</feature>